<evidence type="ECO:0000313" key="2">
    <source>
        <dbReference type="Proteomes" id="UP000315017"/>
    </source>
</evidence>
<dbReference type="EMBL" id="CP036274">
    <property type="protein sequence ID" value="QDU25881.1"/>
    <property type="molecule type" value="Genomic_DNA"/>
</dbReference>
<proteinExistence type="predicted"/>
<dbReference type="Proteomes" id="UP000315017">
    <property type="component" value="Chromosome"/>
</dbReference>
<keyword evidence="2" id="KW-1185">Reference proteome</keyword>
<gene>
    <name evidence="1" type="ORF">ETAA8_09530</name>
</gene>
<accession>A0A517Y6L9</accession>
<name>A0A517Y6L9_9BACT</name>
<reference evidence="1 2" key="1">
    <citation type="submission" date="2019-02" db="EMBL/GenBank/DDBJ databases">
        <title>Deep-cultivation of Planctomycetes and their phenomic and genomic characterization uncovers novel biology.</title>
        <authorList>
            <person name="Wiegand S."/>
            <person name="Jogler M."/>
            <person name="Boedeker C."/>
            <person name="Pinto D."/>
            <person name="Vollmers J."/>
            <person name="Rivas-Marin E."/>
            <person name="Kohn T."/>
            <person name="Peeters S.H."/>
            <person name="Heuer A."/>
            <person name="Rast P."/>
            <person name="Oberbeckmann S."/>
            <person name="Bunk B."/>
            <person name="Jeske O."/>
            <person name="Meyerdierks A."/>
            <person name="Storesund J.E."/>
            <person name="Kallscheuer N."/>
            <person name="Luecker S."/>
            <person name="Lage O.M."/>
            <person name="Pohl T."/>
            <person name="Merkel B.J."/>
            <person name="Hornburger P."/>
            <person name="Mueller R.-W."/>
            <person name="Bruemmer F."/>
            <person name="Labrenz M."/>
            <person name="Spormann A.M."/>
            <person name="Op den Camp H."/>
            <person name="Overmann J."/>
            <person name="Amann R."/>
            <person name="Jetten M.S.M."/>
            <person name="Mascher T."/>
            <person name="Medema M.H."/>
            <person name="Devos D.P."/>
            <person name="Kaster A.-K."/>
            <person name="Ovreas L."/>
            <person name="Rohde M."/>
            <person name="Galperin M.Y."/>
            <person name="Jogler C."/>
        </authorList>
    </citation>
    <scope>NUCLEOTIDE SEQUENCE [LARGE SCALE GENOMIC DNA]</scope>
    <source>
        <strain evidence="1 2">ETA_A8</strain>
    </source>
</reference>
<protein>
    <submittedName>
        <fullName evidence="1">Uncharacterized protein</fullName>
    </submittedName>
</protein>
<sequence length="172" mass="19452">MSELLNPPPLKDPACRANHCWQNVAGRIKQFGGEAVRGWAVAYKGDIIHLVPHVVWRSPEGTLYEITPITILNRDGSAGVRFSETKRFLVDSTVRPQTSSQYLYDGKDRRYLDAVKAFRNAEKWIERGRPQTFLHHFNRGVRKVCEACNISDTDLKEAYDSGNKSAYGILSA</sequence>
<dbReference type="AlphaFoldDB" id="A0A517Y6L9"/>
<dbReference type="KEGG" id="aagg:ETAA8_09530"/>
<dbReference type="RefSeq" id="WP_145085542.1">
    <property type="nucleotide sequence ID" value="NZ_CP036274.1"/>
</dbReference>
<organism evidence="1 2">
    <name type="scientific">Anatilimnocola aggregata</name>
    <dbReference type="NCBI Taxonomy" id="2528021"/>
    <lineage>
        <taxon>Bacteria</taxon>
        <taxon>Pseudomonadati</taxon>
        <taxon>Planctomycetota</taxon>
        <taxon>Planctomycetia</taxon>
        <taxon>Pirellulales</taxon>
        <taxon>Pirellulaceae</taxon>
        <taxon>Anatilimnocola</taxon>
    </lineage>
</organism>
<evidence type="ECO:0000313" key="1">
    <source>
        <dbReference type="EMBL" id="QDU25881.1"/>
    </source>
</evidence>
<dbReference type="OrthoDB" id="1551443at2"/>